<name>A0ABY8LQD1_9GAMM</name>
<dbReference type="InterPro" id="IPR007554">
    <property type="entry name" value="Glycerophosphate_synth"/>
</dbReference>
<sequence>MSYVLPVKRLLKRFYIFSTRITYRLNFLVGFRNSRYVFRLISRNNDFFPEKLEEKDYINYMNYYFLDDFKSGRISYRGMILFTNEVKKIESSVLHCALSRVLFEGKNTSDKLKKIDRFNDAALLELLIKKGDTAIPSVMSFLKSTNNARWSASYCYRLVRVLYSMKEWLLVKHFSELYRTFNPGNSWINNSYLTARVELKDFARGSDFFGSDAFNSIAFVNQVSLVECLGKIDFFEDKKIDNNEEFLYLFYMVLFQKLIISGQVSAIASRSIPPISNKHSFKFLQLYFKEKFLSCSKYLFKLEKVSFFYFDGILPLKKIYDVLSSFSGDYGGDGWSGFVEEVCYMIYSYDICKDFDESFLELIGYSQVDHFASFNDEEDPVSQKVMQPITALVCISRVTESFFLEANDAYCFSQVVGYTNVDQVNVDPRVCQIFTLSDLMPEPGSLLDLDAFQISHDASHWLFSKINKNDNQSLWATDFINEVFSLAIEDRLFGHIKKFIALVEHLRSFGISRVVFSYKLQEYALVQSLSKAVNETLGIECFLVREFVPGDLSQLNVYPATNSPKISFFDFINRCENATIYCSGYEDDAMLIMSSLGDPAYYKSSLEILKASDYSHNYVFNVADRIIENTLLLDNVYLIDSTGVNSFDSMDVSFNELLFVDVSGFDKLGSYSCLSLIQHTLDVYLARWTTKLKNQIEVVLKFLEHTPISSLITSPGRSPLSRAITLIANSSGIRTVDVQAFFISSMPRYKGSLADNYCGITRDQIDVYIENHSQKSDQRVYCIGSLMMDNQLSNVSDYKIEDIRVEYGLGLDKFVIFFAEQHGDGGYSFDIVKDIISTLEDHVHLIVKLHPRSPMSLLDKYHSLVKMYGKETHVSVTQSGHLYKLIIASDVVVTQFSNVGLEAAVLKKKVLSVLISGQDPVLDFGALGIADVVYNLTDMKSYISELIHANRVGEMPYLISNPELGDGRSGSRVIEISHGLGFYSGSVITL</sequence>
<keyword evidence="2" id="KW-1185">Reference proteome</keyword>
<dbReference type="Proteomes" id="UP001179830">
    <property type="component" value="Chromosome"/>
</dbReference>
<dbReference type="Pfam" id="PF04464">
    <property type="entry name" value="Glyphos_transf"/>
    <property type="match status" value="1"/>
</dbReference>
<proteinExistence type="predicted"/>
<gene>
    <name evidence="1" type="ORF">QEN58_06115</name>
</gene>
<accession>A0ABY8LQD1</accession>
<protein>
    <submittedName>
        <fullName evidence="1">CDP-glycerol glycerophosphotransferase family protein</fullName>
    </submittedName>
</protein>
<dbReference type="InterPro" id="IPR043148">
    <property type="entry name" value="TagF_C"/>
</dbReference>
<dbReference type="RefSeq" id="WP_280106246.1">
    <property type="nucleotide sequence ID" value="NZ_CP122961.1"/>
</dbReference>
<dbReference type="EMBL" id="CP122961">
    <property type="protein sequence ID" value="WGI26633.1"/>
    <property type="molecule type" value="Genomic_DNA"/>
</dbReference>
<organism evidence="1 2">
    <name type="scientific">Halomonas alkaliantarctica</name>
    <dbReference type="NCBI Taxonomy" id="232346"/>
    <lineage>
        <taxon>Bacteria</taxon>
        <taxon>Pseudomonadati</taxon>
        <taxon>Pseudomonadota</taxon>
        <taxon>Gammaproteobacteria</taxon>
        <taxon>Oceanospirillales</taxon>
        <taxon>Halomonadaceae</taxon>
        <taxon>Halomonas</taxon>
    </lineage>
</organism>
<reference evidence="1" key="1">
    <citation type="submission" date="2023-04" db="EMBL/GenBank/DDBJ databases">
        <title>Complete genome sequence of Halomonas alkaliantarctica MSP3 isolated from marine sediment, Jeju Island.</title>
        <authorList>
            <person name="Park S.-J."/>
        </authorList>
    </citation>
    <scope>NUCLEOTIDE SEQUENCE</scope>
    <source>
        <strain evidence="1">MSP3</strain>
    </source>
</reference>
<evidence type="ECO:0000313" key="2">
    <source>
        <dbReference type="Proteomes" id="UP001179830"/>
    </source>
</evidence>
<dbReference type="Gene3D" id="3.40.50.12580">
    <property type="match status" value="1"/>
</dbReference>
<evidence type="ECO:0000313" key="1">
    <source>
        <dbReference type="EMBL" id="WGI26633.1"/>
    </source>
</evidence>
<dbReference type="SUPFAM" id="SSF53756">
    <property type="entry name" value="UDP-Glycosyltransferase/glycogen phosphorylase"/>
    <property type="match status" value="1"/>
</dbReference>